<evidence type="ECO:0000256" key="10">
    <source>
        <dbReference type="PROSITE-ProRule" id="PRU00182"/>
    </source>
</evidence>
<dbReference type="HAMAP" id="MF_02006">
    <property type="entry name" value="Tyr_tRNA_synth_type1"/>
    <property type="match status" value="1"/>
</dbReference>
<evidence type="ECO:0000256" key="7">
    <source>
        <dbReference type="ARBA" id="ARBA00023146"/>
    </source>
</evidence>
<dbReference type="FunFam" id="1.10.240.10:FF:000001">
    <property type="entry name" value="Tyrosine--tRNA ligase"/>
    <property type="match status" value="1"/>
</dbReference>
<dbReference type="PANTHER" id="PTHR11766">
    <property type="entry name" value="TYROSYL-TRNA SYNTHETASE"/>
    <property type="match status" value="1"/>
</dbReference>
<dbReference type="InterPro" id="IPR024088">
    <property type="entry name" value="Tyr-tRNA-ligase_bac-type"/>
</dbReference>
<dbReference type="NCBIfam" id="TIGR00234">
    <property type="entry name" value="tyrS"/>
    <property type="match status" value="1"/>
</dbReference>
<comment type="catalytic activity">
    <reaction evidence="9 11">
        <text>tRNA(Tyr) + L-tyrosine + ATP = L-tyrosyl-tRNA(Tyr) + AMP + diphosphate + H(+)</text>
        <dbReference type="Rhea" id="RHEA:10220"/>
        <dbReference type="Rhea" id="RHEA-COMP:9706"/>
        <dbReference type="Rhea" id="RHEA-COMP:9707"/>
        <dbReference type="ChEBI" id="CHEBI:15378"/>
        <dbReference type="ChEBI" id="CHEBI:30616"/>
        <dbReference type="ChEBI" id="CHEBI:33019"/>
        <dbReference type="ChEBI" id="CHEBI:58315"/>
        <dbReference type="ChEBI" id="CHEBI:78442"/>
        <dbReference type="ChEBI" id="CHEBI:78536"/>
        <dbReference type="ChEBI" id="CHEBI:456215"/>
        <dbReference type="EC" id="6.1.1.1"/>
    </reaction>
</comment>
<dbReference type="OrthoDB" id="337870at2759"/>
<sequence length="462" mass="50616">MLFKRFYSSSPIDTLRWRGLLHQVTRPTIDAHLSKQPTSVYAGFDPTARSLHVGNLLTIVALMHFAARGHSPIALIGGATAAIGDPSGRASERSVLARDVIIDNSSAIRTQLSSLFKNAVHTMARHSHPTSDALLNVKVLDNYDWFHRFSLIDFMGTVGRFARVSQMLAKESVKSRLEAPDGISFTEFTYQLLQGYDFQYLNKTHNVSVQIGGSDQWGNITSGIDLIRKMREGGGGGGGDVENSEDVAFGLTFPLVTTASGEKFGKSAGNAIWMDPAMVSPFDFYQFFRRTPDSEVERYLKYFTFMSEETIAGLMKKHQEQPHLHTPQRTLAFEVTHLVHGEESAKNSKTKSHLLYDTGDQSTPLPTASEITAAFKGDDRLVQLSHNAVLNGTTTLLQVAVQCGSCKSISAAKKLVASGGLYINNVKVANGDDVLSESAHTMEGKIVLVRSGKSKYTIVQLI</sequence>
<dbReference type="EC" id="6.1.1.1" evidence="1 11"/>
<evidence type="ECO:0000256" key="2">
    <source>
        <dbReference type="ARBA" id="ARBA00022598"/>
    </source>
</evidence>
<keyword evidence="14" id="KW-1185">Reference proteome</keyword>
<dbReference type="PRINTS" id="PR01040">
    <property type="entry name" value="TRNASYNTHTYR"/>
</dbReference>
<keyword evidence="6 11" id="KW-0648">Protein biosynthesis</keyword>
<gene>
    <name evidence="13" type="ORF">BCR33DRAFT_718192</name>
</gene>
<dbReference type="AlphaFoldDB" id="A0A1Y2C633"/>
<keyword evidence="3 11" id="KW-0547">Nucleotide-binding</keyword>
<evidence type="ECO:0000256" key="11">
    <source>
        <dbReference type="RuleBase" id="RU361234"/>
    </source>
</evidence>
<evidence type="ECO:0000256" key="1">
    <source>
        <dbReference type="ARBA" id="ARBA00013160"/>
    </source>
</evidence>
<evidence type="ECO:0000259" key="12">
    <source>
        <dbReference type="Pfam" id="PF22421"/>
    </source>
</evidence>
<evidence type="ECO:0000256" key="4">
    <source>
        <dbReference type="ARBA" id="ARBA00022840"/>
    </source>
</evidence>
<dbReference type="PROSITE" id="PS50889">
    <property type="entry name" value="S4"/>
    <property type="match status" value="1"/>
</dbReference>
<dbReference type="Proteomes" id="UP000193642">
    <property type="component" value="Unassembled WGS sequence"/>
</dbReference>
<dbReference type="InterPro" id="IPR014729">
    <property type="entry name" value="Rossmann-like_a/b/a_fold"/>
</dbReference>
<dbReference type="Gene3D" id="1.10.240.10">
    <property type="entry name" value="Tyrosyl-Transfer RNA Synthetase"/>
    <property type="match status" value="1"/>
</dbReference>
<dbReference type="PANTHER" id="PTHR11766:SF0">
    <property type="entry name" value="TYROSINE--TRNA LIGASE, MITOCHONDRIAL"/>
    <property type="match status" value="1"/>
</dbReference>
<dbReference type="InterPro" id="IPR002305">
    <property type="entry name" value="aa-tRNA-synth_Ic"/>
</dbReference>
<evidence type="ECO:0000256" key="9">
    <source>
        <dbReference type="ARBA" id="ARBA00048248"/>
    </source>
</evidence>
<dbReference type="CDD" id="cd00805">
    <property type="entry name" value="TyrRS_core"/>
    <property type="match status" value="1"/>
</dbReference>
<keyword evidence="7 11" id="KW-0030">Aminoacyl-tRNA synthetase</keyword>
<dbReference type="GO" id="GO:0005524">
    <property type="term" value="F:ATP binding"/>
    <property type="evidence" value="ECO:0007669"/>
    <property type="project" value="UniProtKB-KW"/>
</dbReference>
<name>A0A1Y2C633_9FUNG</name>
<dbReference type="GO" id="GO:0005829">
    <property type="term" value="C:cytosol"/>
    <property type="evidence" value="ECO:0007669"/>
    <property type="project" value="TreeGrafter"/>
</dbReference>
<dbReference type="InterPro" id="IPR002307">
    <property type="entry name" value="Tyr-tRNA-ligase"/>
</dbReference>
<dbReference type="STRING" id="329046.A0A1Y2C633"/>
<keyword evidence="4 11" id="KW-0067">ATP-binding</keyword>
<dbReference type="Gene3D" id="3.10.290.10">
    <property type="entry name" value="RNA-binding S4 domain"/>
    <property type="match status" value="1"/>
</dbReference>
<evidence type="ECO:0000313" key="13">
    <source>
        <dbReference type="EMBL" id="ORY42500.1"/>
    </source>
</evidence>
<dbReference type="InterPro" id="IPR036986">
    <property type="entry name" value="S4_RNA-bd_sf"/>
</dbReference>
<evidence type="ECO:0000256" key="8">
    <source>
        <dbReference type="ARBA" id="ARBA00033323"/>
    </source>
</evidence>
<dbReference type="SUPFAM" id="SSF55174">
    <property type="entry name" value="Alpha-L RNA-binding motif"/>
    <property type="match status" value="1"/>
</dbReference>
<comment type="similarity">
    <text evidence="11">Belongs to the class-I aminoacyl-tRNA synthetase family.</text>
</comment>
<proteinExistence type="inferred from homology"/>
<dbReference type="EMBL" id="MCGO01000028">
    <property type="protein sequence ID" value="ORY42500.1"/>
    <property type="molecule type" value="Genomic_DNA"/>
</dbReference>
<dbReference type="GO" id="GO:0004831">
    <property type="term" value="F:tyrosine-tRNA ligase activity"/>
    <property type="evidence" value="ECO:0007669"/>
    <property type="project" value="UniProtKB-EC"/>
</dbReference>
<reference evidence="13 14" key="1">
    <citation type="submission" date="2016-07" db="EMBL/GenBank/DDBJ databases">
        <title>Pervasive Adenine N6-methylation of Active Genes in Fungi.</title>
        <authorList>
            <consortium name="DOE Joint Genome Institute"/>
            <person name="Mondo S.J."/>
            <person name="Dannebaum R.O."/>
            <person name="Kuo R.C."/>
            <person name="Labutti K."/>
            <person name="Haridas S."/>
            <person name="Kuo A."/>
            <person name="Salamov A."/>
            <person name="Ahrendt S.R."/>
            <person name="Lipzen A."/>
            <person name="Sullivan W."/>
            <person name="Andreopoulos W.B."/>
            <person name="Clum A."/>
            <person name="Lindquist E."/>
            <person name="Daum C."/>
            <person name="Ramamoorthy G.K."/>
            <person name="Gryganskyi A."/>
            <person name="Culley D."/>
            <person name="Magnuson J.K."/>
            <person name="James T.Y."/>
            <person name="O'Malley M.A."/>
            <person name="Stajich J.E."/>
            <person name="Spatafora J.W."/>
            <person name="Visel A."/>
            <person name="Grigoriev I.V."/>
        </authorList>
    </citation>
    <scope>NUCLEOTIDE SEQUENCE [LARGE SCALE GENOMIC DNA]</scope>
    <source>
        <strain evidence="13 14">JEL800</strain>
    </source>
</reference>
<dbReference type="GO" id="GO:0003723">
    <property type="term" value="F:RNA binding"/>
    <property type="evidence" value="ECO:0007669"/>
    <property type="project" value="UniProtKB-KW"/>
</dbReference>
<accession>A0A1Y2C633</accession>
<dbReference type="Pfam" id="PF22421">
    <property type="entry name" value="SYY_C-terminal"/>
    <property type="match status" value="1"/>
</dbReference>
<dbReference type="InterPro" id="IPR054608">
    <property type="entry name" value="SYY-like_C"/>
</dbReference>
<dbReference type="InterPro" id="IPR024107">
    <property type="entry name" value="Tyr-tRNA-ligase_bac_1"/>
</dbReference>
<keyword evidence="5 10" id="KW-0694">RNA-binding</keyword>
<dbReference type="Pfam" id="PF00579">
    <property type="entry name" value="tRNA-synt_1b"/>
    <property type="match status" value="1"/>
</dbReference>
<comment type="caution">
    <text evidence="13">The sequence shown here is derived from an EMBL/GenBank/DDBJ whole genome shotgun (WGS) entry which is preliminary data.</text>
</comment>
<keyword evidence="2 11" id="KW-0436">Ligase</keyword>
<dbReference type="Gene3D" id="3.40.50.620">
    <property type="entry name" value="HUPs"/>
    <property type="match status" value="1"/>
</dbReference>
<protein>
    <recommendedName>
        <fullName evidence="1 11">Tyrosine--tRNA ligase</fullName>
        <ecNumber evidence="1 11">6.1.1.1</ecNumber>
    </recommendedName>
    <alternativeName>
        <fullName evidence="8 11">Tyrosyl-tRNA synthetase</fullName>
    </alternativeName>
</protein>
<feature type="domain" description="Tyrosine--tRNA ligase SYY-like C-terminal" evidence="12">
    <location>
        <begin position="391"/>
        <end position="459"/>
    </location>
</feature>
<dbReference type="SUPFAM" id="SSF52374">
    <property type="entry name" value="Nucleotidylyl transferase"/>
    <property type="match status" value="1"/>
</dbReference>
<evidence type="ECO:0000313" key="14">
    <source>
        <dbReference type="Proteomes" id="UP000193642"/>
    </source>
</evidence>
<evidence type="ECO:0000256" key="6">
    <source>
        <dbReference type="ARBA" id="ARBA00022917"/>
    </source>
</evidence>
<evidence type="ECO:0000256" key="3">
    <source>
        <dbReference type="ARBA" id="ARBA00022741"/>
    </source>
</evidence>
<organism evidence="13 14">
    <name type="scientific">Rhizoclosmatium globosum</name>
    <dbReference type="NCBI Taxonomy" id="329046"/>
    <lineage>
        <taxon>Eukaryota</taxon>
        <taxon>Fungi</taxon>
        <taxon>Fungi incertae sedis</taxon>
        <taxon>Chytridiomycota</taxon>
        <taxon>Chytridiomycota incertae sedis</taxon>
        <taxon>Chytridiomycetes</taxon>
        <taxon>Chytridiales</taxon>
        <taxon>Chytriomycetaceae</taxon>
        <taxon>Rhizoclosmatium</taxon>
    </lineage>
</organism>
<dbReference type="GO" id="GO:0005739">
    <property type="term" value="C:mitochondrion"/>
    <property type="evidence" value="ECO:0007669"/>
    <property type="project" value="EnsemblFungi"/>
</dbReference>
<evidence type="ECO:0000256" key="5">
    <source>
        <dbReference type="ARBA" id="ARBA00022884"/>
    </source>
</evidence>
<dbReference type="GO" id="GO:0070184">
    <property type="term" value="P:mitochondrial tyrosyl-tRNA aminoacylation"/>
    <property type="evidence" value="ECO:0007669"/>
    <property type="project" value="EnsemblFungi"/>
</dbReference>